<comment type="caution">
    <text evidence="2">The sequence shown here is derived from an EMBL/GenBank/DDBJ whole genome shotgun (WGS) entry which is preliminary data.</text>
</comment>
<evidence type="ECO:0000313" key="2">
    <source>
        <dbReference type="EMBL" id="PON35643.1"/>
    </source>
</evidence>
<evidence type="ECO:0000313" key="3">
    <source>
        <dbReference type="Proteomes" id="UP000237105"/>
    </source>
</evidence>
<feature type="region of interest" description="Disordered" evidence="1">
    <location>
        <begin position="47"/>
        <end position="123"/>
    </location>
</feature>
<protein>
    <submittedName>
        <fullName evidence="2">Uncharacterized protein</fullName>
    </submittedName>
</protein>
<name>A0A2P5AGI9_PARAD</name>
<dbReference type="AlphaFoldDB" id="A0A2P5AGI9"/>
<proteinExistence type="predicted"/>
<dbReference type="Proteomes" id="UP000237105">
    <property type="component" value="Unassembled WGS sequence"/>
</dbReference>
<feature type="compositionally biased region" description="Basic and acidic residues" evidence="1">
    <location>
        <begin position="52"/>
        <end position="65"/>
    </location>
</feature>
<accession>A0A2P5AGI9</accession>
<feature type="compositionally biased region" description="Basic and acidic residues" evidence="1">
    <location>
        <begin position="74"/>
        <end position="99"/>
    </location>
</feature>
<dbReference type="OrthoDB" id="10354031at2759"/>
<keyword evidence="3" id="KW-1185">Reference proteome</keyword>
<organism evidence="2 3">
    <name type="scientific">Parasponia andersonii</name>
    <name type="common">Sponia andersonii</name>
    <dbReference type="NCBI Taxonomy" id="3476"/>
    <lineage>
        <taxon>Eukaryota</taxon>
        <taxon>Viridiplantae</taxon>
        <taxon>Streptophyta</taxon>
        <taxon>Embryophyta</taxon>
        <taxon>Tracheophyta</taxon>
        <taxon>Spermatophyta</taxon>
        <taxon>Magnoliopsida</taxon>
        <taxon>eudicotyledons</taxon>
        <taxon>Gunneridae</taxon>
        <taxon>Pentapetalae</taxon>
        <taxon>rosids</taxon>
        <taxon>fabids</taxon>
        <taxon>Rosales</taxon>
        <taxon>Cannabaceae</taxon>
        <taxon>Parasponia</taxon>
    </lineage>
</organism>
<sequence length="123" mass="13247">MQMAKIRQLDDVEGQIPGHIIVIKVKNLQILELRELRRKRAIDDIVGQVEKPQPRNRRDLGRDGTGELVGGDGEVGKEQEMSEFRRKSTGEVKPREVEGGHVTTGVASDAAPCAVAGGGVPGG</sequence>
<evidence type="ECO:0000256" key="1">
    <source>
        <dbReference type="SAM" id="MobiDB-lite"/>
    </source>
</evidence>
<dbReference type="EMBL" id="JXTB01000604">
    <property type="protein sequence ID" value="PON35643.1"/>
    <property type="molecule type" value="Genomic_DNA"/>
</dbReference>
<reference evidence="3" key="1">
    <citation type="submission" date="2016-06" db="EMBL/GenBank/DDBJ databases">
        <title>Parallel loss of symbiosis genes in relatives of nitrogen-fixing non-legume Parasponia.</title>
        <authorList>
            <person name="Van Velzen R."/>
            <person name="Holmer R."/>
            <person name="Bu F."/>
            <person name="Rutten L."/>
            <person name="Van Zeijl A."/>
            <person name="Liu W."/>
            <person name="Santuari L."/>
            <person name="Cao Q."/>
            <person name="Sharma T."/>
            <person name="Shen D."/>
            <person name="Roswanjaya Y."/>
            <person name="Wardhani T."/>
            <person name="Kalhor M.S."/>
            <person name="Jansen J."/>
            <person name="Van den Hoogen J."/>
            <person name="Gungor B."/>
            <person name="Hartog M."/>
            <person name="Hontelez J."/>
            <person name="Verver J."/>
            <person name="Yang W.-C."/>
            <person name="Schijlen E."/>
            <person name="Repin R."/>
            <person name="Schilthuizen M."/>
            <person name="Schranz E."/>
            <person name="Heidstra R."/>
            <person name="Miyata K."/>
            <person name="Fedorova E."/>
            <person name="Kohlen W."/>
            <person name="Bisseling T."/>
            <person name="Smit S."/>
            <person name="Geurts R."/>
        </authorList>
    </citation>
    <scope>NUCLEOTIDE SEQUENCE [LARGE SCALE GENOMIC DNA]</scope>
    <source>
        <strain evidence="3">cv. WU1-14</strain>
    </source>
</reference>
<gene>
    <name evidence="2" type="ORF">PanWU01x14_334830</name>
</gene>